<dbReference type="Proteomes" id="UP001159427">
    <property type="component" value="Unassembled WGS sequence"/>
</dbReference>
<gene>
    <name evidence="1" type="ORF">PEVE_00041960</name>
</gene>
<keyword evidence="2" id="KW-1185">Reference proteome</keyword>
<comment type="caution">
    <text evidence="1">The sequence shown here is derived from an EMBL/GenBank/DDBJ whole genome shotgun (WGS) entry which is preliminary data.</text>
</comment>
<evidence type="ECO:0000313" key="2">
    <source>
        <dbReference type="Proteomes" id="UP001159427"/>
    </source>
</evidence>
<accession>A0ABN8PCE0</accession>
<protein>
    <submittedName>
        <fullName evidence="1">Uncharacterized protein</fullName>
    </submittedName>
</protein>
<sequence>MEDLEALCKKLSFLSTKNQLKGNGSKNDLLWFLALHLEVQPNQFRANDNGTYAVFKIQNITCNFYHKAKTLQIQGKEDADKLRKDLINLTSTWAHPVSETLNAFQENLDNDVQAREVIATGLVSPSDGPITINADNSLGGDFAKPPVSPTEDDLAKAENFIDNAYMEIILDANKSPYSNLVKEIEADHDSQLTQLSLLLKKVSNELIDLRASHAALLAANNEITNELIVLRNDVTSHLQTQSQRLPETNDLKDSHAALLVAINLRNDVTSHFQK</sequence>
<evidence type="ECO:0000313" key="1">
    <source>
        <dbReference type="EMBL" id="CAH3140995.1"/>
    </source>
</evidence>
<name>A0ABN8PCE0_9CNID</name>
<dbReference type="EMBL" id="CALNXI010000809">
    <property type="protein sequence ID" value="CAH3140995.1"/>
    <property type="molecule type" value="Genomic_DNA"/>
</dbReference>
<organism evidence="1 2">
    <name type="scientific">Porites evermanni</name>
    <dbReference type="NCBI Taxonomy" id="104178"/>
    <lineage>
        <taxon>Eukaryota</taxon>
        <taxon>Metazoa</taxon>
        <taxon>Cnidaria</taxon>
        <taxon>Anthozoa</taxon>
        <taxon>Hexacorallia</taxon>
        <taxon>Scleractinia</taxon>
        <taxon>Fungiina</taxon>
        <taxon>Poritidae</taxon>
        <taxon>Porites</taxon>
    </lineage>
</organism>
<reference evidence="1 2" key="1">
    <citation type="submission" date="2022-05" db="EMBL/GenBank/DDBJ databases">
        <authorList>
            <consortium name="Genoscope - CEA"/>
            <person name="William W."/>
        </authorList>
    </citation>
    <scope>NUCLEOTIDE SEQUENCE [LARGE SCALE GENOMIC DNA]</scope>
</reference>
<proteinExistence type="predicted"/>